<feature type="transmembrane region" description="Helical" evidence="6">
    <location>
        <begin position="223"/>
        <end position="240"/>
    </location>
</feature>
<name>A0ABV0GJB3_9BURK</name>
<dbReference type="InterPro" id="IPR007895">
    <property type="entry name" value="MASE1"/>
</dbReference>
<keyword evidence="10" id="KW-0548">Nucleotidyltransferase</keyword>
<keyword evidence="2" id="KW-1003">Cell membrane</keyword>
<feature type="transmembrane region" description="Helical" evidence="6">
    <location>
        <begin position="12"/>
        <end position="32"/>
    </location>
</feature>
<sequence length="718" mass="77035">MDVTAQRHHAFSGPPGLLLLARLCCVALGYYLTARMGLLIPYVGTHVSLFWLPTGLAVAAYYRWGDRMALAVLGAAFLANLELGGPLWAAAGIALGNAVGPWLSKQVLLRLDFDATLGRRRDLGVYLLAVALGMLVSASNGTLCLLESGLLAPGQWLSAWTTWWTGDAVGALLGGIPLITLSVSALRQGFGGRRGALNLLLLGVVLGCGLLSFTPWVTPHPGLAFPLLALPLFLMALLALRAGVMVASLAVLLLSGTAAWGTANGAGPFASQDAHLGLLALWSYITAQACTSVLICGLVAELLASRRQQQALFQHAQQGILLVEPDGRLSAFNPAAVRLLDLDAGLHAGRPLAELPAGTGPQLQAWLQVNGALPQVSQQPYLSIVTCLGRRVELEAQTARYRDARGRWQTQLMLRDVTERRQAEEALRQSEQRMRSIADRLPMRVGYVDREQHFRFMNLAFERDFGRPRSAMLGCTIQEVIGPAAHAQAASSIERVLAGETVTLDAEKTTQEGYQCERLTFVPQFAEDGRTVLGFVTMVVDNTAQKLEERRLIELSLSDPLTGLLNRAGFDQRLQEALERSGARPGCMALLLLDIDGFKGVNDRLGHPAGDLLLRGFAGRLARTLRSADVIARPGGDEFAVIVEGLPDEPTAARIAGNLVEAMRAPFVLETHAVCISTSIGVAVHGGAVPVQAAELLKRADQRLYAAKAAGRDRYVAH</sequence>
<dbReference type="InterPro" id="IPR000160">
    <property type="entry name" value="GGDEF_dom"/>
</dbReference>
<dbReference type="Gene3D" id="3.30.450.20">
    <property type="entry name" value="PAS domain"/>
    <property type="match status" value="2"/>
</dbReference>
<dbReference type="InterPro" id="IPR000700">
    <property type="entry name" value="PAS-assoc_C"/>
</dbReference>
<comment type="caution">
    <text evidence="10">The sequence shown here is derived from an EMBL/GenBank/DDBJ whole genome shotgun (WGS) entry which is preliminary data.</text>
</comment>
<dbReference type="PROSITE" id="PS50112">
    <property type="entry name" value="PAS"/>
    <property type="match status" value="1"/>
</dbReference>
<feature type="transmembrane region" description="Helical" evidence="6">
    <location>
        <begin position="123"/>
        <end position="143"/>
    </location>
</feature>
<feature type="transmembrane region" description="Helical" evidence="6">
    <location>
        <begin position="163"/>
        <end position="184"/>
    </location>
</feature>
<dbReference type="InterPro" id="IPR000014">
    <property type="entry name" value="PAS"/>
</dbReference>
<dbReference type="SMART" id="SM00091">
    <property type="entry name" value="PAS"/>
    <property type="match status" value="2"/>
</dbReference>
<dbReference type="Gene3D" id="3.30.70.270">
    <property type="match status" value="1"/>
</dbReference>
<keyword evidence="10" id="KW-0808">Transferase</keyword>
<reference evidence="10 11" key="1">
    <citation type="submission" date="2024-05" db="EMBL/GenBank/DDBJ databases">
        <title>Roseateles sp. 2.12 16S ribosomal RNA gene Genome sequencing and assembly.</title>
        <authorList>
            <person name="Woo H."/>
        </authorList>
    </citation>
    <scope>NUCLEOTIDE SEQUENCE [LARGE SCALE GENOMIC DNA]</scope>
    <source>
        <strain evidence="10 11">2.12</strain>
    </source>
</reference>
<dbReference type="PANTHER" id="PTHR44757:SF2">
    <property type="entry name" value="BIOFILM ARCHITECTURE MAINTENANCE PROTEIN MBAA"/>
    <property type="match status" value="1"/>
</dbReference>
<dbReference type="Pfam" id="PF00990">
    <property type="entry name" value="GGDEF"/>
    <property type="match status" value="1"/>
</dbReference>
<evidence type="ECO:0000259" key="9">
    <source>
        <dbReference type="PROSITE" id="PS50887"/>
    </source>
</evidence>
<feature type="transmembrane region" description="Helical" evidence="6">
    <location>
        <begin position="247"/>
        <end position="269"/>
    </location>
</feature>
<feature type="transmembrane region" description="Helical" evidence="6">
    <location>
        <begin position="39"/>
        <end position="63"/>
    </location>
</feature>
<protein>
    <submittedName>
        <fullName evidence="10">Diguanylate cyclase</fullName>
        <ecNumber evidence="10">2.7.7.65</ecNumber>
    </submittedName>
</protein>
<evidence type="ECO:0000313" key="11">
    <source>
        <dbReference type="Proteomes" id="UP001462640"/>
    </source>
</evidence>
<dbReference type="SMART" id="SM00267">
    <property type="entry name" value="GGDEF"/>
    <property type="match status" value="1"/>
</dbReference>
<evidence type="ECO:0000256" key="1">
    <source>
        <dbReference type="ARBA" id="ARBA00004651"/>
    </source>
</evidence>
<dbReference type="CDD" id="cd01949">
    <property type="entry name" value="GGDEF"/>
    <property type="match status" value="1"/>
</dbReference>
<keyword evidence="4 6" id="KW-1133">Transmembrane helix</keyword>
<evidence type="ECO:0000256" key="3">
    <source>
        <dbReference type="ARBA" id="ARBA00022692"/>
    </source>
</evidence>
<dbReference type="Pfam" id="PF05231">
    <property type="entry name" value="MASE1"/>
    <property type="match status" value="1"/>
</dbReference>
<dbReference type="InterPro" id="IPR043128">
    <property type="entry name" value="Rev_trsase/Diguanyl_cyclase"/>
</dbReference>
<feature type="domain" description="GGDEF" evidence="9">
    <location>
        <begin position="586"/>
        <end position="718"/>
    </location>
</feature>
<dbReference type="EC" id="2.7.7.65" evidence="10"/>
<dbReference type="PANTHER" id="PTHR44757">
    <property type="entry name" value="DIGUANYLATE CYCLASE DGCP"/>
    <property type="match status" value="1"/>
</dbReference>
<dbReference type="PROSITE" id="PS50113">
    <property type="entry name" value="PAC"/>
    <property type="match status" value="1"/>
</dbReference>
<evidence type="ECO:0000259" key="8">
    <source>
        <dbReference type="PROSITE" id="PS50113"/>
    </source>
</evidence>
<accession>A0ABV0GJB3</accession>
<dbReference type="InterPro" id="IPR029787">
    <property type="entry name" value="Nucleotide_cyclase"/>
</dbReference>
<dbReference type="SUPFAM" id="SSF55073">
    <property type="entry name" value="Nucleotide cyclase"/>
    <property type="match status" value="1"/>
</dbReference>
<dbReference type="GO" id="GO:0052621">
    <property type="term" value="F:diguanylate cyclase activity"/>
    <property type="evidence" value="ECO:0007669"/>
    <property type="project" value="UniProtKB-EC"/>
</dbReference>
<keyword evidence="11" id="KW-1185">Reference proteome</keyword>
<evidence type="ECO:0000256" key="6">
    <source>
        <dbReference type="SAM" id="Phobius"/>
    </source>
</evidence>
<dbReference type="CDD" id="cd00130">
    <property type="entry name" value="PAS"/>
    <property type="match status" value="2"/>
</dbReference>
<keyword evidence="5 6" id="KW-0472">Membrane</keyword>
<dbReference type="PROSITE" id="PS50887">
    <property type="entry name" value="GGDEF"/>
    <property type="match status" value="1"/>
</dbReference>
<feature type="domain" description="PAC" evidence="8">
    <location>
        <begin position="378"/>
        <end position="429"/>
    </location>
</feature>
<evidence type="ECO:0000256" key="5">
    <source>
        <dbReference type="ARBA" id="ARBA00023136"/>
    </source>
</evidence>
<evidence type="ECO:0000256" key="2">
    <source>
        <dbReference type="ARBA" id="ARBA00022475"/>
    </source>
</evidence>
<dbReference type="Proteomes" id="UP001462640">
    <property type="component" value="Unassembled WGS sequence"/>
</dbReference>
<feature type="transmembrane region" description="Helical" evidence="6">
    <location>
        <begin position="281"/>
        <end position="304"/>
    </location>
</feature>
<dbReference type="InterPro" id="IPR035965">
    <property type="entry name" value="PAS-like_dom_sf"/>
</dbReference>
<organism evidence="10 11">
    <name type="scientific">Roseateles flavus</name>
    <dbReference type="NCBI Taxonomy" id="3149041"/>
    <lineage>
        <taxon>Bacteria</taxon>
        <taxon>Pseudomonadati</taxon>
        <taxon>Pseudomonadota</taxon>
        <taxon>Betaproteobacteria</taxon>
        <taxon>Burkholderiales</taxon>
        <taxon>Sphaerotilaceae</taxon>
        <taxon>Roseateles</taxon>
    </lineage>
</organism>
<dbReference type="RefSeq" id="WP_347612502.1">
    <property type="nucleotide sequence ID" value="NZ_JBDPZC010000012.1"/>
</dbReference>
<dbReference type="InterPro" id="IPR052155">
    <property type="entry name" value="Biofilm_reg_signaling"/>
</dbReference>
<dbReference type="NCBIfam" id="TIGR00254">
    <property type="entry name" value="GGDEF"/>
    <property type="match status" value="1"/>
</dbReference>
<feature type="transmembrane region" description="Helical" evidence="6">
    <location>
        <begin position="83"/>
        <end position="103"/>
    </location>
</feature>
<evidence type="ECO:0000256" key="4">
    <source>
        <dbReference type="ARBA" id="ARBA00022989"/>
    </source>
</evidence>
<feature type="transmembrane region" description="Helical" evidence="6">
    <location>
        <begin position="196"/>
        <end position="217"/>
    </location>
</feature>
<dbReference type="Pfam" id="PF08448">
    <property type="entry name" value="PAS_4"/>
    <property type="match status" value="2"/>
</dbReference>
<proteinExistence type="predicted"/>
<dbReference type="InterPro" id="IPR013656">
    <property type="entry name" value="PAS_4"/>
</dbReference>
<gene>
    <name evidence="10" type="ORF">ABDJ40_20685</name>
</gene>
<keyword evidence="3 6" id="KW-0812">Transmembrane</keyword>
<dbReference type="NCBIfam" id="TIGR00229">
    <property type="entry name" value="sensory_box"/>
    <property type="match status" value="2"/>
</dbReference>
<feature type="domain" description="PAS" evidence="7">
    <location>
        <begin position="430"/>
        <end position="500"/>
    </location>
</feature>
<comment type="subcellular location">
    <subcellularLocation>
        <location evidence="1">Cell membrane</location>
        <topology evidence="1">Multi-pass membrane protein</topology>
    </subcellularLocation>
</comment>
<evidence type="ECO:0000313" key="10">
    <source>
        <dbReference type="EMBL" id="MEO3715191.1"/>
    </source>
</evidence>
<evidence type="ECO:0000259" key="7">
    <source>
        <dbReference type="PROSITE" id="PS50112"/>
    </source>
</evidence>
<dbReference type="EMBL" id="JBDPZC010000012">
    <property type="protein sequence ID" value="MEO3715191.1"/>
    <property type="molecule type" value="Genomic_DNA"/>
</dbReference>
<dbReference type="SUPFAM" id="SSF55785">
    <property type="entry name" value="PYP-like sensor domain (PAS domain)"/>
    <property type="match status" value="2"/>
</dbReference>